<evidence type="ECO:0000313" key="3">
    <source>
        <dbReference type="Proteomes" id="UP000215256"/>
    </source>
</evidence>
<dbReference type="EMBL" id="CP022603">
    <property type="protein sequence ID" value="ASV83710.1"/>
    <property type="molecule type" value="Genomic_DNA"/>
</dbReference>
<proteinExistence type="predicted"/>
<evidence type="ECO:0000256" key="1">
    <source>
        <dbReference type="SAM" id="Phobius"/>
    </source>
</evidence>
<dbReference type="Proteomes" id="UP000215256">
    <property type="component" value="Chromosome 2"/>
</dbReference>
<dbReference type="KEGG" id="och:CES85_4493"/>
<evidence type="ECO:0000313" key="2">
    <source>
        <dbReference type="EMBL" id="ASV83710.1"/>
    </source>
</evidence>
<sequence>MSHVREFIASDIGQIVIGGAAPILVVVFLVVLAQNRRIRF</sequence>
<protein>
    <submittedName>
        <fullName evidence="2">Putative membrane protein</fullName>
    </submittedName>
</protein>
<keyword evidence="1" id="KW-0812">Transmembrane</keyword>
<keyword evidence="1" id="KW-0472">Membrane</keyword>
<name>A0A248UAZ9_9HYPH</name>
<gene>
    <name evidence="2" type="ORF">CES85_4493</name>
</gene>
<organism evidence="2 3">
    <name type="scientific">Ochrobactrum quorumnocens</name>
    <dbReference type="NCBI Taxonomy" id="271865"/>
    <lineage>
        <taxon>Bacteria</taxon>
        <taxon>Pseudomonadati</taxon>
        <taxon>Pseudomonadota</taxon>
        <taxon>Alphaproteobacteria</taxon>
        <taxon>Hyphomicrobiales</taxon>
        <taxon>Brucellaceae</taxon>
        <taxon>Brucella/Ochrobactrum group</taxon>
        <taxon>Ochrobactrum</taxon>
    </lineage>
</organism>
<accession>A0A248UAZ9</accession>
<reference evidence="2 3" key="1">
    <citation type="submission" date="2017-07" db="EMBL/GenBank/DDBJ databases">
        <title>Phylogenetic study on the rhizospheric bacterium Ochrobactrum sp. A44.</title>
        <authorList>
            <person name="Krzyzanowska D.M."/>
            <person name="Ossowicki A."/>
            <person name="Rajewska M."/>
            <person name="Maciag T."/>
            <person name="Kaczynski Z."/>
            <person name="Czerwicka M."/>
            <person name="Jafra S."/>
        </authorList>
    </citation>
    <scope>NUCLEOTIDE SEQUENCE [LARGE SCALE GENOMIC DNA]</scope>
    <source>
        <strain evidence="2 3">A44</strain>
    </source>
</reference>
<dbReference type="AlphaFoldDB" id="A0A248UAZ9"/>
<dbReference type="RefSeq" id="WP_280523380.1">
    <property type="nucleotide sequence ID" value="NZ_CP022603.1"/>
</dbReference>
<feature type="transmembrane region" description="Helical" evidence="1">
    <location>
        <begin position="12"/>
        <end position="33"/>
    </location>
</feature>
<keyword evidence="1" id="KW-1133">Transmembrane helix</keyword>